<keyword evidence="4 5" id="KW-0732">Signal</keyword>
<sequence>MSMSLPRSLHRLLVLVAAAAALTGAACTQQSTGAAAPATATRTVENIDGSTVEVPEHPQRVVTLSEPTTDGVLALGVTPVGVVSGRGQSTVSSYLTDKAADVPILGGVAQPNFEAIGKAAPDVILVDGTSIALDDAAIDTLSHIAPTVYTGYAGGDWRTNFTLVADALNLADEGAEVLSEYDGHAETVGSELAAAGLDEDTFSIVRWEGTSPSLILKELPPGQALTDLGLSRPANQDKRGRGHSEPVSLENLDQIDADWIFFGTLGGSSVANPNAGGDAGVEAAEQALATAAQTPGFTSLKAYQAGHIVPVDGSVWTSTGGPILMNAIVDQVQQALLTN</sequence>
<dbReference type="PANTHER" id="PTHR30532">
    <property type="entry name" value="IRON III DICITRATE-BINDING PERIPLASMIC PROTEIN"/>
    <property type="match status" value="1"/>
</dbReference>
<evidence type="ECO:0000259" key="6">
    <source>
        <dbReference type="PROSITE" id="PS50983"/>
    </source>
</evidence>
<dbReference type="PANTHER" id="PTHR30532:SF25">
    <property type="entry name" value="IRON(III) DICITRATE-BINDING PERIPLASMIC PROTEIN"/>
    <property type="match status" value="1"/>
</dbReference>
<protein>
    <submittedName>
        <fullName evidence="7">Iron-siderophore ABC transporter substrate-binding protein</fullName>
    </submittedName>
</protein>
<dbReference type="InterPro" id="IPR051313">
    <property type="entry name" value="Bact_iron-sidero_bind"/>
</dbReference>
<gene>
    <name evidence="7" type="ORF">KDB89_06855</name>
</gene>
<dbReference type="Proteomes" id="UP000824504">
    <property type="component" value="Chromosome"/>
</dbReference>
<evidence type="ECO:0000313" key="7">
    <source>
        <dbReference type="EMBL" id="QXT64160.1"/>
    </source>
</evidence>
<evidence type="ECO:0000256" key="3">
    <source>
        <dbReference type="ARBA" id="ARBA00022448"/>
    </source>
</evidence>
<accession>A0ABX8SLJ1</accession>
<feature type="signal peptide" evidence="5">
    <location>
        <begin position="1"/>
        <end position="28"/>
    </location>
</feature>
<evidence type="ECO:0000313" key="8">
    <source>
        <dbReference type="Proteomes" id="UP000824504"/>
    </source>
</evidence>
<comment type="similarity">
    <text evidence="2">Belongs to the bacterial solute-binding protein 8 family.</text>
</comment>
<comment type="subcellular location">
    <subcellularLocation>
        <location evidence="1">Cell envelope</location>
    </subcellularLocation>
</comment>
<keyword evidence="8" id="KW-1185">Reference proteome</keyword>
<name>A0ABX8SLJ1_9ACTN</name>
<evidence type="ECO:0000256" key="4">
    <source>
        <dbReference type="ARBA" id="ARBA00022729"/>
    </source>
</evidence>
<dbReference type="InterPro" id="IPR002491">
    <property type="entry name" value="ABC_transptr_periplasmic_BD"/>
</dbReference>
<proteinExistence type="inferred from homology"/>
<dbReference type="Pfam" id="PF01497">
    <property type="entry name" value="Peripla_BP_2"/>
    <property type="match status" value="1"/>
</dbReference>
<keyword evidence="3" id="KW-0813">Transport</keyword>
<dbReference type="PROSITE" id="PS50983">
    <property type="entry name" value="FE_B12_PBP"/>
    <property type="match status" value="1"/>
</dbReference>
<feature type="chain" id="PRO_5047427933" evidence="5">
    <location>
        <begin position="29"/>
        <end position="339"/>
    </location>
</feature>
<evidence type="ECO:0000256" key="1">
    <source>
        <dbReference type="ARBA" id="ARBA00004196"/>
    </source>
</evidence>
<organism evidence="7 8">
    <name type="scientific">Tessaracoccus palaemonis</name>
    <dbReference type="NCBI Taxonomy" id="2829499"/>
    <lineage>
        <taxon>Bacteria</taxon>
        <taxon>Bacillati</taxon>
        <taxon>Actinomycetota</taxon>
        <taxon>Actinomycetes</taxon>
        <taxon>Propionibacteriales</taxon>
        <taxon>Propionibacteriaceae</taxon>
        <taxon>Tessaracoccus</taxon>
    </lineage>
</organism>
<dbReference type="EMBL" id="CP079216">
    <property type="protein sequence ID" value="QXT64160.1"/>
    <property type="molecule type" value="Genomic_DNA"/>
</dbReference>
<evidence type="ECO:0000256" key="5">
    <source>
        <dbReference type="SAM" id="SignalP"/>
    </source>
</evidence>
<dbReference type="CDD" id="cd01146">
    <property type="entry name" value="FhuD"/>
    <property type="match status" value="1"/>
</dbReference>
<feature type="domain" description="Fe/B12 periplasmic-binding" evidence="6">
    <location>
        <begin position="60"/>
        <end position="339"/>
    </location>
</feature>
<dbReference type="PROSITE" id="PS51257">
    <property type="entry name" value="PROKAR_LIPOPROTEIN"/>
    <property type="match status" value="1"/>
</dbReference>
<reference evidence="7 8" key="1">
    <citation type="submission" date="2021-07" db="EMBL/GenBank/DDBJ databases">
        <title>complete genome sequencing of Tessaracoccus sp.J1M15.</title>
        <authorList>
            <person name="Bae J.-W."/>
            <person name="Kim D.-y."/>
        </authorList>
    </citation>
    <scope>NUCLEOTIDE SEQUENCE [LARGE SCALE GENOMIC DNA]</scope>
    <source>
        <strain evidence="7 8">J1M15</strain>
    </source>
</reference>
<evidence type="ECO:0000256" key="2">
    <source>
        <dbReference type="ARBA" id="ARBA00008814"/>
    </source>
</evidence>